<feature type="region of interest" description="Disordered" evidence="9">
    <location>
        <begin position="77"/>
        <end position="106"/>
    </location>
</feature>
<comment type="function">
    <text evidence="8">Essential component of the vacuolar proton pump (V-ATPase), a multimeric enzyme that catalyzes the translocation of protons across the membranes. Required for assembly and activity of the V-ATPase.</text>
</comment>
<dbReference type="GO" id="GO:0007035">
    <property type="term" value="P:vacuolar acidification"/>
    <property type="evidence" value="ECO:0007669"/>
    <property type="project" value="TreeGrafter"/>
</dbReference>
<keyword evidence="4" id="KW-0812">Transmembrane</keyword>
<name>A0A5N5KEK1_PANHP</name>
<evidence type="ECO:0000256" key="9">
    <source>
        <dbReference type="SAM" id="MobiDB-lite"/>
    </source>
</evidence>
<dbReference type="InterPro" id="IPR002490">
    <property type="entry name" value="V-ATPase_116kDa_su"/>
</dbReference>
<evidence type="ECO:0000256" key="8">
    <source>
        <dbReference type="RuleBase" id="RU361189"/>
    </source>
</evidence>
<keyword evidence="6 8" id="KW-0406">Ion transport</keyword>
<feature type="compositionally biased region" description="Basic and acidic residues" evidence="9">
    <location>
        <begin position="90"/>
        <end position="99"/>
    </location>
</feature>
<evidence type="ECO:0000256" key="4">
    <source>
        <dbReference type="ARBA" id="ARBA00022692"/>
    </source>
</evidence>
<evidence type="ECO:0000256" key="1">
    <source>
        <dbReference type="ARBA" id="ARBA00004141"/>
    </source>
</evidence>
<sequence length="106" mass="11621">MSALVNSGELGLVEFRDLNPSVNAFQRKFVNEIKRSEEMERILGYLLREIKKADIALSTHTLPHTLHSLSPLHTHIHHGAASAAGAGAQRGHEEQREAAEESSGTD</sequence>
<keyword evidence="11" id="KW-1185">Reference proteome</keyword>
<protein>
    <recommendedName>
        <fullName evidence="8">V-type proton ATPase subunit a</fullName>
    </recommendedName>
</protein>
<dbReference type="EMBL" id="VFJC01000025">
    <property type="protein sequence ID" value="KAB5528761.1"/>
    <property type="molecule type" value="Genomic_DNA"/>
</dbReference>
<dbReference type="GO" id="GO:0051117">
    <property type="term" value="F:ATPase binding"/>
    <property type="evidence" value="ECO:0007669"/>
    <property type="project" value="TreeGrafter"/>
</dbReference>
<evidence type="ECO:0000313" key="11">
    <source>
        <dbReference type="Proteomes" id="UP000327468"/>
    </source>
</evidence>
<evidence type="ECO:0000256" key="6">
    <source>
        <dbReference type="ARBA" id="ARBA00023065"/>
    </source>
</evidence>
<dbReference type="GO" id="GO:0005886">
    <property type="term" value="C:plasma membrane"/>
    <property type="evidence" value="ECO:0007669"/>
    <property type="project" value="TreeGrafter"/>
</dbReference>
<reference evidence="10 11" key="1">
    <citation type="submission" date="2019-06" db="EMBL/GenBank/DDBJ databases">
        <title>A chromosome-scale genome assembly of the striped catfish, Pangasianodon hypophthalmus.</title>
        <authorList>
            <person name="Wen M."/>
            <person name="Zahm M."/>
            <person name="Roques C."/>
            <person name="Cabau C."/>
            <person name="Klopp C."/>
            <person name="Donnadieu C."/>
            <person name="Jouanno E."/>
            <person name="Avarre J.-C."/>
            <person name="Campet M."/>
            <person name="Ha T.T.T."/>
            <person name="Dugue R."/>
            <person name="Lampietro C."/>
            <person name="Louis A."/>
            <person name="Herpin A."/>
            <person name="Echchiki A."/>
            <person name="Berthelot C."/>
            <person name="Parey E."/>
            <person name="Roest-Crollius H."/>
            <person name="Braasch I."/>
            <person name="Postlethwait J."/>
            <person name="Bobe J."/>
            <person name="Montfort J."/>
            <person name="Bouchez O."/>
            <person name="Begum T."/>
            <person name="Schartl M."/>
            <person name="Guiguen Y."/>
        </authorList>
    </citation>
    <scope>NUCLEOTIDE SEQUENCE [LARGE SCALE GENOMIC DNA]</scope>
    <source>
        <strain evidence="10 11">Indonesia</strain>
        <tissue evidence="10">Blood</tissue>
    </source>
</reference>
<keyword evidence="5" id="KW-1133">Transmembrane helix</keyword>
<keyword evidence="3 8" id="KW-0813">Transport</keyword>
<evidence type="ECO:0000256" key="7">
    <source>
        <dbReference type="ARBA" id="ARBA00023136"/>
    </source>
</evidence>
<accession>A0A5N5KEK1</accession>
<dbReference type="GO" id="GO:0016471">
    <property type="term" value="C:vacuolar proton-transporting V-type ATPase complex"/>
    <property type="evidence" value="ECO:0007669"/>
    <property type="project" value="TreeGrafter"/>
</dbReference>
<organism evidence="10 11">
    <name type="scientific">Pangasianodon hypophthalmus</name>
    <name type="common">Striped catfish</name>
    <name type="synonym">Helicophagus hypophthalmus</name>
    <dbReference type="NCBI Taxonomy" id="310915"/>
    <lineage>
        <taxon>Eukaryota</taxon>
        <taxon>Metazoa</taxon>
        <taxon>Chordata</taxon>
        <taxon>Craniata</taxon>
        <taxon>Vertebrata</taxon>
        <taxon>Euteleostomi</taxon>
        <taxon>Actinopterygii</taxon>
        <taxon>Neopterygii</taxon>
        <taxon>Teleostei</taxon>
        <taxon>Ostariophysi</taxon>
        <taxon>Siluriformes</taxon>
        <taxon>Pangasiidae</taxon>
        <taxon>Pangasianodon</taxon>
    </lineage>
</organism>
<dbReference type="PANTHER" id="PTHR11629">
    <property type="entry name" value="VACUOLAR PROTON ATPASES"/>
    <property type="match status" value="1"/>
</dbReference>
<dbReference type="PANTHER" id="PTHR11629:SF22">
    <property type="entry name" value="V-TYPE PROTON ATPASE 116 KDA SUBUNIT A 2"/>
    <property type="match status" value="1"/>
</dbReference>
<keyword evidence="8" id="KW-0375">Hydrogen ion transport</keyword>
<gene>
    <name evidence="10" type="ORF">PHYPO_G00143900</name>
</gene>
<dbReference type="AlphaFoldDB" id="A0A5N5KEK1"/>
<comment type="subcellular location">
    <subcellularLocation>
        <location evidence="1">Membrane</location>
        <topology evidence="1">Multi-pass membrane protein</topology>
    </subcellularLocation>
</comment>
<comment type="caution">
    <text evidence="10">The sequence shown here is derived from an EMBL/GenBank/DDBJ whole genome shotgun (WGS) entry which is preliminary data.</text>
</comment>
<keyword evidence="7" id="KW-0472">Membrane</keyword>
<dbReference type="Pfam" id="PF01496">
    <property type="entry name" value="V_ATPase_I"/>
    <property type="match status" value="1"/>
</dbReference>
<evidence type="ECO:0000256" key="2">
    <source>
        <dbReference type="ARBA" id="ARBA00009904"/>
    </source>
</evidence>
<evidence type="ECO:0000313" key="10">
    <source>
        <dbReference type="EMBL" id="KAB5528761.1"/>
    </source>
</evidence>
<feature type="compositionally biased region" description="Low complexity" evidence="9">
    <location>
        <begin position="77"/>
        <end position="89"/>
    </location>
</feature>
<comment type="similarity">
    <text evidence="2 8">Belongs to the V-ATPase 116 kDa subunit family.</text>
</comment>
<evidence type="ECO:0000256" key="5">
    <source>
        <dbReference type="ARBA" id="ARBA00022989"/>
    </source>
</evidence>
<dbReference type="GO" id="GO:0046961">
    <property type="term" value="F:proton-transporting ATPase activity, rotational mechanism"/>
    <property type="evidence" value="ECO:0007669"/>
    <property type="project" value="InterPro"/>
</dbReference>
<dbReference type="GO" id="GO:0033179">
    <property type="term" value="C:proton-transporting V-type ATPase, V0 domain"/>
    <property type="evidence" value="ECO:0007669"/>
    <property type="project" value="InterPro"/>
</dbReference>
<dbReference type="Proteomes" id="UP000327468">
    <property type="component" value="Chromosome 24"/>
</dbReference>
<proteinExistence type="inferred from homology"/>
<evidence type="ECO:0000256" key="3">
    <source>
        <dbReference type="ARBA" id="ARBA00022448"/>
    </source>
</evidence>